<dbReference type="Proteomes" id="UP001151002">
    <property type="component" value="Unassembled WGS sequence"/>
</dbReference>
<evidence type="ECO:0000313" key="3">
    <source>
        <dbReference type="Proteomes" id="UP001151002"/>
    </source>
</evidence>
<name>A0ABT4AVC2_9ACTN</name>
<sequence length="126" mass="13688">MPNGEEASGINYIVIDEESMAVFPSDTRRAAELLTAFLDGITVGRMTVDSSDDNDAAGDAPRPKSARSLRERIEASIASDRSPLRGPKCTLIARDVSRIRESNDERDVVIVWGPNAAATLRQIFPS</sequence>
<evidence type="ECO:0000256" key="1">
    <source>
        <dbReference type="SAM" id="MobiDB-lite"/>
    </source>
</evidence>
<comment type="caution">
    <text evidence="2">The sequence shown here is derived from an EMBL/GenBank/DDBJ whole genome shotgun (WGS) entry which is preliminary data.</text>
</comment>
<keyword evidence="3" id="KW-1185">Reference proteome</keyword>
<gene>
    <name evidence="2" type="ORF">OWR29_09125</name>
</gene>
<dbReference type="EMBL" id="JAPNTZ010000003">
    <property type="protein sequence ID" value="MCY1138157.1"/>
    <property type="molecule type" value="Genomic_DNA"/>
</dbReference>
<organism evidence="2 3">
    <name type="scientific">Paractinoplanes pyxinae</name>
    <dbReference type="NCBI Taxonomy" id="2997416"/>
    <lineage>
        <taxon>Bacteria</taxon>
        <taxon>Bacillati</taxon>
        <taxon>Actinomycetota</taxon>
        <taxon>Actinomycetes</taxon>
        <taxon>Micromonosporales</taxon>
        <taxon>Micromonosporaceae</taxon>
        <taxon>Paractinoplanes</taxon>
    </lineage>
</organism>
<protein>
    <submittedName>
        <fullName evidence="2">Uncharacterized protein</fullName>
    </submittedName>
</protein>
<dbReference type="RefSeq" id="WP_267562134.1">
    <property type="nucleotide sequence ID" value="NZ_JAPNTZ010000003.1"/>
</dbReference>
<feature type="region of interest" description="Disordered" evidence="1">
    <location>
        <begin position="48"/>
        <end position="87"/>
    </location>
</feature>
<evidence type="ECO:0000313" key="2">
    <source>
        <dbReference type="EMBL" id="MCY1138157.1"/>
    </source>
</evidence>
<accession>A0ABT4AVC2</accession>
<proteinExistence type="predicted"/>
<reference evidence="2" key="1">
    <citation type="submission" date="2022-11" db="EMBL/GenBank/DDBJ databases">
        <authorList>
            <person name="Somphong A."/>
            <person name="Phongsopitanun W."/>
        </authorList>
    </citation>
    <scope>NUCLEOTIDE SEQUENCE</scope>
    <source>
        <strain evidence="2">Pm04-4</strain>
    </source>
</reference>